<name>A0A1X0QPN3_RHIZD</name>
<sequence>MFTRVLNAIRDNITKPLTRHQSTKQSSQQQPQEASISDYERRPSVTEECDSLLTRFTSQNTTEPIPIASQKRRRSSTVFGISNVTFDDYVQKDLVSSSWS</sequence>
<feature type="compositionally biased region" description="Polar residues" evidence="1">
    <location>
        <begin position="54"/>
        <end position="63"/>
    </location>
</feature>
<feature type="compositionally biased region" description="Low complexity" evidence="1">
    <location>
        <begin position="23"/>
        <end position="37"/>
    </location>
</feature>
<dbReference type="Proteomes" id="UP000242414">
    <property type="component" value="Unassembled WGS sequence"/>
</dbReference>
<gene>
    <name evidence="2" type="ORF">BCV72DRAFT_67861</name>
</gene>
<organism evidence="2">
    <name type="scientific">Rhizopus microsporus var. microsporus</name>
    <dbReference type="NCBI Taxonomy" id="86635"/>
    <lineage>
        <taxon>Eukaryota</taxon>
        <taxon>Fungi</taxon>
        <taxon>Fungi incertae sedis</taxon>
        <taxon>Mucoromycota</taxon>
        <taxon>Mucoromycotina</taxon>
        <taxon>Mucoromycetes</taxon>
        <taxon>Mucorales</taxon>
        <taxon>Mucorineae</taxon>
        <taxon>Rhizopodaceae</taxon>
        <taxon>Rhizopus</taxon>
    </lineage>
</organism>
<dbReference type="AlphaFoldDB" id="A0A1X0QPN3"/>
<protein>
    <submittedName>
        <fullName evidence="2">Uncharacterized protein</fullName>
    </submittedName>
</protein>
<feature type="region of interest" description="Disordered" evidence="1">
    <location>
        <begin position="13"/>
        <end position="75"/>
    </location>
</feature>
<evidence type="ECO:0000313" key="2">
    <source>
        <dbReference type="EMBL" id="ORE01710.1"/>
    </source>
</evidence>
<dbReference type="VEuPathDB" id="FungiDB:BCV72DRAFT_67861"/>
<proteinExistence type="predicted"/>
<dbReference type="EMBL" id="KV922105">
    <property type="protein sequence ID" value="ORE01710.1"/>
    <property type="molecule type" value="Genomic_DNA"/>
</dbReference>
<dbReference type="OrthoDB" id="2261102at2759"/>
<accession>A0A1X0QPN3</accession>
<evidence type="ECO:0000256" key="1">
    <source>
        <dbReference type="SAM" id="MobiDB-lite"/>
    </source>
</evidence>
<reference evidence="2" key="1">
    <citation type="journal article" date="2016" name="Proc. Natl. Acad. Sci. U.S.A.">
        <title>Lipid metabolic changes in an early divergent fungus govern the establishment of a mutualistic symbiosis with endobacteria.</title>
        <authorList>
            <person name="Lastovetsky O.A."/>
            <person name="Gaspar M.L."/>
            <person name="Mondo S.J."/>
            <person name="LaButti K.M."/>
            <person name="Sandor L."/>
            <person name="Grigoriev I.V."/>
            <person name="Henry S.A."/>
            <person name="Pawlowska T.E."/>
        </authorList>
    </citation>
    <scope>NUCLEOTIDE SEQUENCE [LARGE SCALE GENOMIC DNA]</scope>
    <source>
        <strain evidence="2">ATCC 52814</strain>
    </source>
</reference>